<evidence type="ECO:0000313" key="5">
    <source>
        <dbReference type="RefSeq" id="XP_027366912.1"/>
    </source>
</evidence>
<dbReference type="RefSeq" id="XP_027366912.1">
    <property type="nucleotide sequence ID" value="XM_027511111.1"/>
</dbReference>
<dbReference type="InterPro" id="IPR039298">
    <property type="entry name" value="ACOT13"/>
</dbReference>
<dbReference type="NCBIfam" id="TIGR00369">
    <property type="entry name" value="unchar_dom_1"/>
    <property type="match status" value="1"/>
</dbReference>
<dbReference type="PANTHER" id="PTHR21660:SF47">
    <property type="entry name" value="F19P19.27 PROTEIN"/>
    <property type="match status" value="1"/>
</dbReference>
<name>A0A8B8MGT6_ABRPR</name>
<evidence type="ECO:0000259" key="3">
    <source>
        <dbReference type="Pfam" id="PF03061"/>
    </source>
</evidence>
<dbReference type="AlphaFoldDB" id="A0A8B8MGT6"/>
<dbReference type="Proteomes" id="UP000694853">
    <property type="component" value="Unplaced"/>
</dbReference>
<dbReference type="KEGG" id="aprc:113873120"/>
<dbReference type="FunFam" id="3.10.129.10:FF:000059">
    <property type="entry name" value="Acyl-coenzyme A thioesterase 13"/>
    <property type="match status" value="1"/>
</dbReference>
<reference evidence="4" key="1">
    <citation type="journal article" date="2019" name="Toxins">
        <title>Detection of Abrin-Like and Prepropulchellin-Like Toxin Genes and Transcripts Using Whole Genome Sequencing and Full-Length Transcript Sequencing of Abrus precatorius.</title>
        <authorList>
            <person name="Hovde B.T."/>
            <person name="Daligault H.E."/>
            <person name="Hanschen E.R."/>
            <person name="Kunde Y.A."/>
            <person name="Johnson M.B."/>
            <person name="Starkenburg S.R."/>
            <person name="Johnson S.L."/>
        </authorList>
    </citation>
    <scope>NUCLEOTIDE SEQUENCE [LARGE SCALE GENOMIC DNA]</scope>
</reference>
<dbReference type="GO" id="GO:0047617">
    <property type="term" value="F:fatty acyl-CoA hydrolase activity"/>
    <property type="evidence" value="ECO:0007669"/>
    <property type="project" value="InterPro"/>
</dbReference>
<comment type="similarity">
    <text evidence="1">Belongs to the thioesterase PaaI family.</text>
</comment>
<dbReference type="GeneID" id="113873120"/>
<dbReference type="PANTHER" id="PTHR21660">
    <property type="entry name" value="THIOESTERASE SUPERFAMILY MEMBER-RELATED"/>
    <property type="match status" value="1"/>
</dbReference>
<gene>
    <name evidence="5" type="primary">LOC113873120</name>
</gene>
<keyword evidence="4" id="KW-1185">Reference proteome</keyword>
<dbReference type="InterPro" id="IPR003736">
    <property type="entry name" value="PAAI_dom"/>
</dbReference>
<accession>A0A8B8MGT6</accession>
<dbReference type="InterPro" id="IPR029069">
    <property type="entry name" value="HotDog_dom_sf"/>
</dbReference>
<dbReference type="Pfam" id="PF03061">
    <property type="entry name" value="4HBT"/>
    <property type="match status" value="1"/>
</dbReference>
<dbReference type="OrthoDB" id="46529at2759"/>
<evidence type="ECO:0000256" key="1">
    <source>
        <dbReference type="ARBA" id="ARBA00008324"/>
    </source>
</evidence>
<reference evidence="5" key="2">
    <citation type="submission" date="2025-08" db="UniProtKB">
        <authorList>
            <consortium name="RefSeq"/>
        </authorList>
    </citation>
    <scope>IDENTIFICATION</scope>
    <source>
        <tissue evidence="5">Young leaves</tissue>
    </source>
</reference>
<dbReference type="CDD" id="cd03443">
    <property type="entry name" value="PaaI_thioesterase"/>
    <property type="match status" value="1"/>
</dbReference>
<protein>
    <submittedName>
        <fullName evidence="5">Acyl-coenzyme A thioesterase 13-like</fullName>
    </submittedName>
</protein>
<dbReference type="InterPro" id="IPR006683">
    <property type="entry name" value="Thioestr_dom"/>
</dbReference>
<evidence type="ECO:0000313" key="4">
    <source>
        <dbReference type="Proteomes" id="UP000694853"/>
    </source>
</evidence>
<proteinExistence type="inferred from homology"/>
<keyword evidence="2" id="KW-0378">Hydrolase</keyword>
<dbReference type="Gene3D" id="3.10.129.10">
    <property type="entry name" value="Hotdog Thioesterase"/>
    <property type="match status" value="1"/>
</dbReference>
<sequence length="159" mass="17046">MTEGRRMDLDSVKKYLEKGSKNTSEVDSTPSKFLESLIMNGLSVDLIEPGHIVCSMKIPPRLLNSGNSLHGGATAALVDVVGAAAIPFAGYPRNSGVSVEISVSYLDAVHAHEEIEIDARVLRVGKAVAVVSVELRKKKSGKIFAQGRHTKYLALASKM</sequence>
<feature type="domain" description="Thioesterase" evidence="3">
    <location>
        <begin position="67"/>
        <end position="142"/>
    </location>
</feature>
<organism evidence="4 5">
    <name type="scientific">Abrus precatorius</name>
    <name type="common">Indian licorice</name>
    <name type="synonym">Glycine abrus</name>
    <dbReference type="NCBI Taxonomy" id="3816"/>
    <lineage>
        <taxon>Eukaryota</taxon>
        <taxon>Viridiplantae</taxon>
        <taxon>Streptophyta</taxon>
        <taxon>Embryophyta</taxon>
        <taxon>Tracheophyta</taxon>
        <taxon>Spermatophyta</taxon>
        <taxon>Magnoliopsida</taxon>
        <taxon>eudicotyledons</taxon>
        <taxon>Gunneridae</taxon>
        <taxon>Pentapetalae</taxon>
        <taxon>rosids</taxon>
        <taxon>fabids</taxon>
        <taxon>Fabales</taxon>
        <taxon>Fabaceae</taxon>
        <taxon>Papilionoideae</taxon>
        <taxon>50 kb inversion clade</taxon>
        <taxon>NPAAA clade</taxon>
        <taxon>indigoferoid/millettioid clade</taxon>
        <taxon>Abreae</taxon>
        <taxon>Abrus</taxon>
    </lineage>
</organism>
<evidence type="ECO:0000256" key="2">
    <source>
        <dbReference type="ARBA" id="ARBA00022801"/>
    </source>
</evidence>
<dbReference type="SUPFAM" id="SSF54637">
    <property type="entry name" value="Thioesterase/thiol ester dehydrase-isomerase"/>
    <property type="match status" value="1"/>
</dbReference>